<dbReference type="EMBL" id="GG738877">
    <property type="protein sequence ID" value="EFC42883.1"/>
    <property type="molecule type" value="Genomic_DNA"/>
</dbReference>
<dbReference type="InterPro" id="IPR036770">
    <property type="entry name" value="Ankyrin_rpt-contain_sf"/>
</dbReference>
<dbReference type="Gene3D" id="3.90.280.10">
    <property type="entry name" value="PEBP-like"/>
    <property type="match status" value="1"/>
</dbReference>
<feature type="repeat" description="ANK" evidence="3">
    <location>
        <begin position="555"/>
        <end position="587"/>
    </location>
</feature>
<dbReference type="PANTHER" id="PTHR24198:SF165">
    <property type="entry name" value="ANKYRIN REPEAT-CONTAINING PROTEIN-RELATED"/>
    <property type="match status" value="1"/>
</dbReference>
<dbReference type="Proteomes" id="UP000006671">
    <property type="component" value="Unassembled WGS sequence"/>
</dbReference>
<reference evidence="6 7" key="1">
    <citation type="journal article" date="2010" name="Cell">
        <title>The genome of Naegleria gruberi illuminates early eukaryotic versatility.</title>
        <authorList>
            <person name="Fritz-Laylin L.K."/>
            <person name="Prochnik S.E."/>
            <person name="Ginger M.L."/>
            <person name="Dacks J.B."/>
            <person name="Carpenter M.L."/>
            <person name="Field M.C."/>
            <person name="Kuo A."/>
            <person name="Paredez A."/>
            <person name="Chapman J."/>
            <person name="Pham J."/>
            <person name="Shu S."/>
            <person name="Neupane R."/>
            <person name="Cipriano M."/>
            <person name="Mancuso J."/>
            <person name="Tu H."/>
            <person name="Salamov A."/>
            <person name="Lindquist E."/>
            <person name="Shapiro H."/>
            <person name="Lucas S."/>
            <person name="Grigoriev I.V."/>
            <person name="Cande W.Z."/>
            <person name="Fulton C."/>
            <person name="Rokhsar D.S."/>
            <person name="Dawson S.C."/>
        </authorList>
    </citation>
    <scope>NUCLEOTIDE SEQUENCE [LARGE SCALE GENOMIC DNA]</scope>
    <source>
        <strain evidence="6 7">NEG-M</strain>
    </source>
</reference>
<keyword evidence="7" id="KW-1185">Reference proteome</keyword>
<evidence type="ECO:0000256" key="4">
    <source>
        <dbReference type="SAM" id="Coils"/>
    </source>
</evidence>
<evidence type="ECO:0000313" key="6">
    <source>
        <dbReference type="EMBL" id="EFC42883.1"/>
    </source>
</evidence>
<dbReference type="PROSITE" id="PS50088">
    <property type="entry name" value="ANK_REPEAT"/>
    <property type="match status" value="3"/>
</dbReference>
<keyword evidence="2 3" id="KW-0040">ANK repeat</keyword>
<feature type="region of interest" description="Disordered" evidence="5">
    <location>
        <begin position="343"/>
        <end position="382"/>
    </location>
</feature>
<evidence type="ECO:0000256" key="3">
    <source>
        <dbReference type="PROSITE-ProRule" id="PRU00023"/>
    </source>
</evidence>
<dbReference type="OrthoDB" id="2506647at2759"/>
<evidence type="ECO:0000256" key="5">
    <source>
        <dbReference type="SAM" id="MobiDB-lite"/>
    </source>
</evidence>
<organism evidence="7">
    <name type="scientific">Naegleria gruberi</name>
    <name type="common">Amoeba</name>
    <dbReference type="NCBI Taxonomy" id="5762"/>
    <lineage>
        <taxon>Eukaryota</taxon>
        <taxon>Discoba</taxon>
        <taxon>Heterolobosea</taxon>
        <taxon>Tetramitia</taxon>
        <taxon>Eutetramitia</taxon>
        <taxon>Vahlkampfiidae</taxon>
        <taxon>Naegleria</taxon>
    </lineage>
</organism>
<dbReference type="RefSeq" id="XP_002675627.1">
    <property type="nucleotide sequence ID" value="XM_002675581.1"/>
</dbReference>
<feature type="coiled-coil region" evidence="4">
    <location>
        <begin position="458"/>
        <end position="485"/>
    </location>
</feature>
<feature type="compositionally biased region" description="Polar residues" evidence="5">
    <location>
        <begin position="355"/>
        <end position="371"/>
    </location>
</feature>
<dbReference type="KEGG" id="ngr:NAEGRDRAFT_80260"/>
<dbReference type="CDD" id="cd00866">
    <property type="entry name" value="PEBP_euk"/>
    <property type="match status" value="1"/>
</dbReference>
<evidence type="ECO:0000256" key="1">
    <source>
        <dbReference type="ARBA" id="ARBA00022737"/>
    </source>
</evidence>
<dbReference type="Pfam" id="PF13637">
    <property type="entry name" value="Ank_4"/>
    <property type="match status" value="1"/>
</dbReference>
<gene>
    <name evidence="6" type="ORF">NAEGRDRAFT_80260</name>
</gene>
<feature type="repeat" description="ANK" evidence="3">
    <location>
        <begin position="588"/>
        <end position="620"/>
    </location>
</feature>
<dbReference type="VEuPathDB" id="AmoebaDB:NAEGRDRAFT_80260"/>
<accession>D2VK44</accession>
<dbReference type="Gene3D" id="1.25.40.20">
    <property type="entry name" value="Ankyrin repeat-containing domain"/>
    <property type="match status" value="2"/>
</dbReference>
<dbReference type="eggNOG" id="KOG3346">
    <property type="taxonomic scope" value="Eukaryota"/>
</dbReference>
<dbReference type="InterPro" id="IPR008914">
    <property type="entry name" value="PEBP"/>
</dbReference>
<dbReference type="SMART" id="SM00248">
    <property type="entry name" value="ANK"/>
    <property type="match status" value="9"/>
</dbReference>
<dbReference type="SUPFAM" id="SSF49777">
    <property type="entry name" value="PEBP-like"/>
    <property type="match status" value="1"/>
</dbReference>
<dbReference type="PROSITE" id="PS50297">
    <property type="entry name" value="ANK_REP_REGION"/>
    <property type="match status" value="2"/>
</dbReference>
<keyword evidence="4" id="KW-0175">Coiled coil</keyword>
<feature type="compositionally biased region" description="Low complexity" evidence="5">
    <location>
        <begin position="75"/>
        <end position="90"/>
    </location>
</feature>
<dbReference type="InterPro" id="IPR036610">
    <property type="entry name" value="PEBP-like_sf"/>
</dbReference>
<evidence type="ECO:0000313" key="7">
    <source>
        <dbReference type="Proteomes" id="UP000006671"/>
    </source>
</evidence>
<proteinExistence type="predicted"/>
<dbReference type="Pfam" id="PF01161">
    <property type="entry name" value="PBP"/>
    <property type="match status" value="1"/>
</dbReference>
<sequence length="1289" mass="145620">MRETHKVYQPSLELSVALKQNTSSSNDEARVSNNSTFIRNEPVVMTMENITISSPIYPSNSGKSLTTKSSEETSRSGTSSNSSSNSSLGNSQVNLYQFTSSENGMMDISGQLLYSGAPSPRITDNDPVFANVNIPLEDDERLSASSIGKRDLNELLSKSAPNLTSALSAVNIAFVMSENNLGDYTFGTNEESIFGNSTMLLSMGQKVSSPAISKQTPKKQEENIDFLPLHGTTQSPNLNSKRRMSHQHECTPTKLQQEQTTLVVTPVYPSPSSDDKVIDEFLEGNNRGRKSRSKSTISAATPMKNEVMNQMSPITPTKLAILRNATNSSLKHTLPPHLQTKFSNTPSASPGAMSVETTGSVDSPAALSTSFHLDPQTKDSITQSLKRKYSKAGSRSKFSKSVIDDHRLSMSLETIGIVLEHRSSTNNLLAKTSMKGSDLLQAVLQLQQERKDTPMPEKTIEQKESEELERKKNVLRKEMAGFDKMQLNQRLYAACKENDAITSTLILDEFNVDINWKNTQDMEKGFLHLCARENNTELMELLLDRNADPNMKDKVSRTPLHVACSSGSHFCMVLLLGHDASPNVRDEYGFSPLGLALKQHHFDMAKDLLLFGADVNLKLYDGSTILHDFFGNGDMEVVKFLINDLPDSHTLLTMVRNDHGWSALFCAIQNSQIDVIRYLLTSKYQTQIFNSLSNSSNSGENVFHIVAKSGDVDMLSELINIFNERESQEHKMLLQQTMSNVPNYKKNMVSQRVQTLLNYQDNMRKMTPLHIAAKTKKAVMVRELLRLTTLSHSGELIDKKKKLYRAIDVNIADKKGNTPLHYCFIDVKDRDLTNSEKAMITFITSSKACKTDIKNEKGLTKFSTLLRSASSAPAGARPYSTYRVKIKKSTKATNGTKQHHQQSFVKTEKIEESTQQFFDHPDFQKENRYLLARIDVLNMGKAPSNMPVVKEVSGKEWQEKKKQQTATAFEQLDLHVDLFPKQVEESTFKQDLLSNLSTPLNVTFAKENETKTFSNTSLLGNFIESKTTEQVPKVSFEGEKGAFYTLVMLTPDYPFRLIPDKGSFIHWMVANIPGESADATKGETVCSYIPPLPTECAGTFRYIFLLYKQNGKIENVEKVRETLLTTESYKQPQQYEVLKQDQELNKKMKEKMRRNAYQYEYEYIDQIIDKKFKAHSNLVSIDGETGYEIKGSDYRPIQTPEQTAKTFEINQRRYFDLSKLISESKKPSGMSFFRTEYDMSVSELYQKNQWKEPFYVPPDVVHKEIVKKHKVYQGISFKKQKYINSLNWI</sequence>
<protein>
    <submittedName>
        <fullName evidence="6">Predicted protein</fullName>
    </submittedName>
</protein>
<dbReference type="PANTHER" id="PTHR24198">
    <property type="entry name" value="ANKYRIN REPEAT AND PROTEIN KINASE DOMAIN-CONTAINING PROTEIN"/>
    <property type="match status" value="1"/>
</dbReference>
<dbReference type="GeneID" id="8862874"/>
<dbReference type="STRING" id="5762.D2VK44"/>
<dbReference type="eggNOG" id="KOG0498">
    <property type="taxonomic scope" value="Eukaryota"/>
</dbReference>
<name>D2VK44_NAEGR</name>
<keyword evidence="1" id="KW-0677">Repeat</keyword>
<feature type="region of interest" description="Disordered" evidence="5">
    <location>
        <begin position="53"/>
        <end position="90"/>
    </location>
</feature>
<evidence type="ECO:0000256" key="2">
    <source>
        <dbReference type="ARBA" id="ARBA00023043"/>
    </source>
</evidence>
<dbReference type="SUPFAM" id="SSF48403">
    <property type="entry name" value="Ankyrin repeat"/>
    <property type="match status" value="2"/>
</dbReference>
<feature type="repeat" description="ANK" evidence="3">
    <location>
        <begin position="527"/>
        <end position="554"/>
    </location>
</feature>
<dbReference type="Pfam" id="PF12796">
    <property type="entry name" value="Ank_2"/>
    <property type="match status" value="1"/>
</dbReference>
<dbReference type="InterPro" id="IPR002110">
    <property type="entry name" value="Ankyrin_rpt"/>
</dbReference>
<dbReference type="InParanoid" id="D2VK44"/>
<dbReference type="InterPro" id="IPR035810">
    <property type="entry name" value="PEBP_euk"/>
</dbReference>